<dbReference type="Proteomes" id="UP001307849">
    <property type="component" value="Unassembled WGS sequence"/>
</dbReference>
<sequence>MYFRKEIKGPKQIFEKSYTKIVAFRIASIISPDFYGVAGIEIDLANIIDTSMQMWLETSPQTHQDA</sequence>
<dbReference type="EMBL" id="JAVHJM010000007">
    <property type="protein sequence ID" value="KAK6510923.1"/>
    <property type="molecule type" value="Genomic_DNA"/>
</dbReference>
<evidence type="ECO:0000313" key="1">
    <source>
        <dbReference type="EMBL" id="KAK6510923.1"/>
    </source>
</evidence>
<protein>
    <submittedName>
        <fullName evidence="1">Uncharacterized protein</fullName>
    </submittedName>
</protein>
<proteinExistence type="predicted"/>
<gene>
    <name evidence="1" type="ORF">TWF506_010011</name>
</gene>
<evidence type="ECO:0000313" key="2">
    <source>
        <dbReference type="Proteomes" id="UP001307849"/>
    </source>
</evidence>
<accession>A0AAN8PDD9</accession>
<dbReference type="AlphaFoldDB" id="A0AAN8PDD9"/>
<reference evidence="1 2" key="1">
    <citation type="submission" date="2019-10" db="EMBL/GenBank/DDBJ databases">
        <authorList>
            <person name="Palmer J.M."/>
        </authorList>
    </citation>
    <scope>NUCLEOTIDE SEQUENCE [LARGE SCALE GENOMIC DNA]</scope>
    <source>
        <strain evidence="1 2">TWF506</strain>
    </source>
</reference>
<name>A0AAN8PDD9_9PEZI</name>
<keyword evidence="2" id="KW-1185">Reference proteome</keyword>
<comment type="caution">
    <text evidence="1">The sequence shown here is derived from an EMBL/GenBank/DDBJ whole genome shotgun (WGS) entry which is preliminary data.</text>
</comment>
<organism evidence="1 2">
    <name type="scientific">Arthrobotrys conoides</name>
    <dbReference type="NCBI Taxonomy" id="74498"/>
    <lineage>
        <taxon>Eukaryota</taxon>
        <taxon>Fungi</taxon>
        <taxon>Dikarya</taxon>
        <taxon>Ascomycota</taxon>
        <taxon>Pezizomycotina</taxon>
        <taxon>Orbiliomycetes</taxon>
        <taxon>Orbiliales</taxon>
        <taxon>Orbiliaceae</taxon>
        <taxon>Arthrobotrys</taxon>
    </lineage>
</organism>